<evidence type="ECO:0000256" key="2">
    <source>
        <dbReference type="ARBA" id="ARBA00022729"/>
    </source>
</evidence>
<protein>
    <submittedName>
        <fullName evidence="6">Uncharacterized protein</fullName>
    </submittedName>
</protein>
<dbReference type="EMBL" id="BJYS01000056">
    <property type="protein sequence ID" value="GEO07288.1"/>
    <property type="molecule type" value="Genomic_DNA"/>
</dbReference>
<evidence type="ECO:0000259" key="5">
    <source>
        <dbReference type="Pfam" id="PF22244"/>
    </source>
</evidence>
<name>A0A512B5P8_9BACT</name>
<dbReference type="Pfam" id="PF22244">
    <property type="entry name" value="GCE_fung"/>
    <property type="match status" value="1"/>
</dbReference>
<accession>A0A512B5P8</accession>
<dbReference type="Pfam" id="PF12146">
    <property type="entry name" value="Hydrolase_4"/>
    <property type="match status" value="1"/>
</dbReference>
<dbReference type="Gene3D" id="3.40.50.1820">
    <property type="entry name" value="alpha/beta hydrolase"/>
    <property type="match status" value="2"/>
</dbReference>
<evidence type="ECO:0000313" key="6">
    <source>
        <dbReference type="EMBL" id="GEO07288.1"/>
    </source>
</evidence>
<sequence>MAQGRKKPQQEYLKDILQINVAQDHRHAISRRITVQDSTWLDWLHRTGELPPDFDKMPSRPFLPEPLTILKNGKDYPVKTPAEWQEKREWIKEQFQYWISGKVPPAPDNLQVKVLSDKKEGTVRIQTILLRFGPDHKAQMTLELMILEGTGPLPVFMTQWTHRNWAQLAVRRGYIGCVYAAADSKDDTQAYQQLYPGYDFTALMRRAWGASRVVDYLLTRPEVNKNQIAITGHSRNGKQSLWAAAFDDRIAAVITSSCGTGGITPFRYSDPQYCNQTIDDICSNAAHWFHPRLRFFFGREDKLPIDQNLLLALIAPRALLMHYSIVERQLNPWANEQTYQSVKKVYGFLGAEEKIGVLTRMGEHAVATRDVEKTIDYLDIQFKRSRQPWVNNLYYNYTFEDWQKNNGHLVTAKPSPVVLQKKYADTTAYQAQRKEILNRLNWLLGPEPSGVKPAEVAPTDLSRVDWIDGITGRPKVSGAKVVHIGPYTAIGDHLSGMLYLPEKAANGQPNQPTGKVPVVIYLHQYAYAHGFAFGYDKERGNGNSKLFQDLINRGIAVFAMDMFGFGTRNQEAPYFYQRFPAWSKMGKMVSDVKACVDALETFATIDKSKIFLLGNTIGGSVAIMAAAQDSRIAGVAAVAAFSPWRKSNAQYESLRNYSHLHGFMPRLGFYAGQPATAPVDFAEIMSCIAPRPLLLISPELDRHADLAAVKQSVQAVAGVYRLYNQPQHLQLQTPREINRLTTAMHPYITAFFKSISSKPVPGTSEGAGR</sequence>
<comment type="caution">
    <text evidence="6">The sequence shown here is derived from an EMBL/GenBank/DDBJ whole genome shotgun (WGS) entry which is preliminary data.</text>
</comment>
<dbReference type="SUPFAM" id="SSF53474">
    <property type="entry name" value="alpha/beta-Hydrolases"/>
    <property type="match status" value="2"/>
</dbReference>
<dbReference type="Proteomes" id="UP000321532">
    <property type="component" value="Unassembled WGS sequence"/>
</dbReference>
<gene>
    <name evidence="6" type="ORF">AAE02nite_49520</name>
</gene>
<dbReference type="PANTHER" id="PTHR22946:SF9">
    <property type="entry name" value="POLYKETIDE TRANSFERASE AF380"/>
    <property type="match status" value="1"/>
</dbReference>
<dbReference type="OrthoDB" id="9809261at2"/>
<reference evidence="6 7" key="1">
    <citation type="submission" date="2019-07" db="EMBL/GenBank/DDBJ databases">
        <title>Whole genome shotgun sequence of Adhaeribacter aerolatus NBRC 106133.</title>
        <authorList>
            <person name="Hosoyama A."/>
            <person name="Uohara A."/>
            <person name="Ohji S."/>
            <person name="Ichikawa N."/>
        </authorList>
    </citation>
    <scope>NUCLEOTIDE SEQUENCE [LARGE SCALE GENOMIC DNA]</scope>
    <source>
        <strain evidence="6 7">NBRC 106133</strain>
    </source>
</reference>
<evidence type="ECO:0000313" key="7">
    <source>
        <dbReference type="Proteomes" id="UP000321532"/>
    </source>
</evidence>
<feature type="domain" description="4-O-methyl-glucuronoyl methylesterase-like" evidence="5">
    <location>
        <begin position="182"/>
        <end position="350"/>
    </location>
</feature>
<dbReference type="InterPro" id="IPR054579">
    <property type="entry name" value="GCE-like_dom"/>
</dbReference>
<feature type="domain" description="Serine aminopeptidase S33" evidence="4">
    <location>
        <begin position="544"/>
        <end position="646"/>
    </location>
</feature>
<proteinExistence type="predicted"/>
<evidence type="ECO:0000259" key="4">
    <source>
        <dbReference type="Pfam" id="PF12146"/>
    </source>
</evidence>
<dbReference type="AlphaFoldDB" id="A0A512B5P8"/>
<keyword evidence="1" id="KW-0719">Serine esterase</keyword>
<dbReference type="InterPro" id="IPR050261">
    <property type="entry name" value="FrsA_esterase"/>
</dbReference>
<keyword evidence="3" id="KW-0378">Hydrolase</keyword>
<dbReference type="PANTHER" id="PTHR22946">
    <property type="entry name" value="DIENELACTONE HYDROLASE DOMAIN-CONTAINING PROTEIN-RELATED"/>
    <property type="match status" value="1"/>
</dbReference>
<organism evidence="6 7">
    <name type="scientific">Adhaeribacter aerolatus</name>
    <dbReference type="NCBI Taxonomy" id="670289"/>
    <lineage>
        <taxon>Bacteria</taxon>
        <taxon>Pseudomonadati</taxon>
        <taxon>Bacteroidota</taxon>
        <taxon>Cytophagia</taxon>
        <taxon>Cytophagales</taxon>
        <taxon>Hymenobacteraceae</taxon>
        <taxon>Adhaeribacter</taxon>
    </lineage>
</organism>
<keyword evidence="2" id="KW-0732">Signal</keyword>
<evidence type="ECO:0000256" key="3">
    <source>
        <dbReference type="ARBA" id="ARBA00022801"/>
    </source>
</evidence>
<dbReference type="GO" id="GO:0052689">
    <property type="term" value="F:carboxylic ester hydrolase activity"/>
    <property type="evidence" value="ECO:0007669"/>
    <property type="project" value="UniProtKB-KW"/>
</dbReference>
<dbReference type="InterPro" id="IPR022742">
    <property type="entry name" value="Hydrolase_4"/>
</dbReference>
<keyword evidence="7" id="KW-1185">Reference proteome</keyword>
<evidence type="ECO:0000256" key="1">
    <source>
        <dbReference type="ARBA" id="ARBA00022487"/>
    </source>
</evidence>
<dbReference type="InterPro" id="IPR029058">
    <property type="entry name" value="AB_hydrolase_fold"/>
</dbReference>